<dbReference type="SMART" id="SM00382">
    <property type="entry name" value="AAA"/>
    <property type="match status" value="2"/>
</dbReference>
<keyword evidence="2" id="KW-0813">Transport</keyword>
<evidence type="ECO:0000256" key="2">
    <source>
        <dbReference type="ARBA" id="ARBA00022448"/>
    </source>
</evidence>
<dbReference type="CDD" id="cd03216">
    <property type="entry name" value="ABC_Carb_Monos_I"/>
    <property type="match status" value="1"/>
</dbReference>
<dbReference type="InterPro" id="IPR050107">
    <property type="entry name" value="ABC_carbohydrate_import_ATPase"/>
</dbReference>
<sequence length="496" mass="54992">MGKECLVEMKKISKSFGGVHALTNMDFEINKGVIHALIGENGAGKSTLMKILSGAYVEDSGKILFEGKEKKGTSPKISMDAGISVIYQEFMLAPHLTVAENIFIDRLSEKSGIINWKKMRNDAKKILKEVGFEDIDPNAKVGELSIAYQQIVEICKSLSRNAKVLILDEPSAVLTFNEIQKLFTLLRKLKKEGMGIVYISHRLEELFELCDNITVMKDGYYVGSYSIDEINKSELIEKMVGRELKSLYPKRNAKIGEVILEVENLNAGKMVRDVSFVVKKGEVLGFGGLVGAGRTETLRAVFGVDKKDGGKIILKGKEVDLKTPHEAVKNKIGLLAEDRKQQGVLLEMPIRYNVTLSIINKVSKYGIINHKKDKSFAENILKKVTAKYGKIDDHVDSLSGGNQQKVALAKWLAADCELIILDEPTRGVDVGAKAEIYKNINDLAEAGAAIVMISSEMDELLNMSDRIIVMRQGRVTGELENNHLKDVDIMKLCVEE</sequence>
<dbReference type="Gene3D" id="3.40.50.300">
    <property type="entry name" value="P-loop containing nucleotide triphosphate hydrolases"/>
    <property type="match status" value="2"/>
</dbReference>
<dbReference type="SUPFAM" id="SSF52540">
    <property type="entry name" value="P-loop containing nucleoside triphosphate hydrolases"/>
    <property type="match status" value="2"/>
</dbReference>
<dbReference type="RefSeq" id="WP_115480160.1">
    <property type="nucleotide sequence ID" value="NZ_QRCT01000002.1"/>
</dbReference>
<evidence type="ECO:0000256" key="9">
    <source>
        <dbReference type="ARBA" id="ARBA00023136"/>
    </source>
</evidence>
<dbReference type="InterPro" id="IPR003593">
    <property type="entry name" value="AAA+_ATPase"/>
</dbReference>
<dbReference type="PROSITE" id="PS00211">
    <property type="entry name" value="ABC_TRANSPORTER_1"/>
    <property type="match status" value="1"/>
</dbReference>
<accession>A0A371B093</accession>
<comment type="subcellular location">
    <subcellularLocation>
        <location evidence="1">Cell membrane</location>
        <topology evidence="1">Peripheral membrane protein</topology>
    </subcellularLocation>
</comment>
<evidence type="ECO:0000313" key="12">
    <source>
        <dbReference type="Proteomes" id="UP000255036"/>
    </source>
</evidence>
<dbReference type="OrthoDB" id="9771863at2"/>
<keyword evidence="4" id="KW-0762">Sugar transport</keyword>
<evidence type="ECO:0000313" key="11">
    <source>
        <dbReference type="EMBL" id="RDU25255.1"/>
    </source>
</evidence>
<dbReference type="EMBL" id="QRCT01000002">
    <property type="protein sequence ID" value="RDU25255.1"/>
    <property type="molecule type" value="Genomic_DNA"/>
</dbReference>
<proteinExistence type="predicted"/>
<keyword evidence="7 11" id="KW-0067">ATP-binding</keyword>
<reference evidence="11 12" key="1">
    <citation type="submission" date="2018-07" db="EMBL/GenBank/DDBJ databases">
        <title>Anaerosacharophilus polymeroproducens gen. nov. sp. nov., an anaerobic bacterium isolated from salt field.</title>
        <authorList>
            <person name="Kim W."/>
            <person name="Yang S.-H."/>
            <person name="Oh J."/>
            <person name="Lee J.-H."/>
            <person name="Kwon K.K."/>
        </authorList>
    </citation>
    <scope>NUCLEOTIDE SEQUENCE [LARGE SCALE GENOMIC DNA]</scope>
    <source>
        <strain evidence="11 12">MCWD5</strain>
    </source>
</reference>
<dbReference type="PROSITE" id="PS50893">
    <property type="entry name" value="ABC_TRANSPORTER_2"/>
    <property type="match status" value="2"/>
</dbReference>
<comment type="caution">
    <text evidence="11">The sequence shown here is derived from an EMBL/GenBank/DDBJ whole genome shotgun (WGS) entry which is preliminary data.</text>
</comment>
<dbReference type="GO" id="GO:0005524">
    <property type="term" value="F:ATP binding"/>
    <property type="evidence" value="ECO:0007669"/>
    <property type="project" value="UniProtKB-KW"/>
</dbReference>
<protein>
    <submittedName>
        <fullName evidence="11">Sugar ABC transporter ATP-binding protein</fullName>
    </submittedName>
</protein>
<dbReference type="Proteomes" id="UP000255036">
    <property type="component" value="Unassembled WGS sequence"/>
</dbReference>
<dbReference type="InterPro" id="IPR027417">
    <property type="entry name" value="P-loop_NTPase"/>
</dbReference>
<dbReference type="AlphaFoldDB" id="A0A371B093"/>
<evidence type="ECO:0000256" key="5">
    <source>
        <dbReference type="ARBA" id="ARBA00022737"/>
    </source>
</evidence>
<evidence type="ECO:0000259" key="10">
    <source>
        <dbReference type="PROSITE" id="PS50893"/>
    </source>
</evidence>
<dbReference type="Pfam" id="PF00005">
    <property type="entry name" value="ABC_tran"/>
    <property type="match status" value="2"/>
</dbReference>
<feature type="domain" description="ABC transporter" evidence="10">
    <location>
        <begin position="7"/>
        <end position="243"/>
    </location>
</feature>
<dbReference type="PANTHER" id="PTHR43790">
    <property type="entry name" value="CARBOHYDRATE TRANSPORT ATP-BINDING PROTEIN MG119-RELATED"/>
    <property type="match status" value="1"/>
</dbReference>
<keyword evidence="6" id="KW-0547">Nucleotide-binding</keyword>
<keyword evidence="8" id="KW-1278">Translocase</keyword>
<evidence type="ECO:0000256" key="3">
    <source>
        <dbReference type="ARBA" id="ARBA00022475"/>
    </source>
</evidence>
<keyword evidence="5" id="KW-0677">Repeat</keyword>
<keyword evidence="3" id="KW-1003">Cell membrane</keyword>
<evidence type="ECO:0000256" key="8">
    <source>
        <dbReference type="ARBA" id="ARBA00022967"/>
    </source>
</evidence>
<dbReference type="InterPro" id="IPR017871">
    <property type="entry name" value="ABC_transporter-like_CS"/>
</dbReference>
<dbReference type="GO" id="GO:0016887">
    <property type="term" value="F:ATP hydrolysis activity"/>
    <property type="evidence" value="ECO:0007669"/>
    <property type="project" value="InterPro"/>
</dbReference>
<organism evidence="11 12">
    <name type="scientific">Anaerosacchariphilus polymeriproducens</name>
    <dbReference type="NCBI Taxonomy" id="1812858"/>
    <lineage>
        <taxon>Bacteria</taxon>
        <taxon>Bacillati</taxon>
        <taxon>Bacillota</taxon>
        <taxon>Clostridia</taxon>
        <taxon>Lachnospirales</taxon>
        <taxon>Lachnospiraceae</taxon>
        <taxon>Anaerosacchariphilus</taxon>
    </lineage>
</organism>
<evidence type="ECO:0000256" key="7">
    <source>
        <dbReference type="ARBA" id="ARBA00022840"/>
    </source>
</evidence>
<gene>
    <name evidence="11" type="ORF">DWV06_00170</name>
</gene>
<dbReference type="GO" id="GO:0005886">
    <property type="term" value="C:plasma membrane"/>
    <property type="evidence" value="ECO:0007669"/>
    <property type="project" value="UniProtKB-SubCell"/>
</dbReference>
<feature type="domain" description="ABC transporter" evidence="10">
    <location>
        <begin position="253"/>
        <end position="492"/>
    </location>
</feature>
<dbReference type="PANTHER" id="PTHR43790:SF3">
    <property type="entry name" value="D-ALLOSE IMPORT ATP-BINDING PROTEIN ALSA-RELATED"/>
    <property type="match status" value="1"/>
</dbReference>
<keyword evidence="12" id="KW-1185">Reference proteome</keyword>
<evidence type="ECO:0000256" key="1">
    <source>
        <dbReference type="ARBA" id="ARBA00004202"/>
    </source>
</evidence>
<dbReference type="CDD" id="cd03215">
    <property type="entry name" value="ABC_Carb_Monos_II"/>
    <property type="match status" value="1"/>
</dbReference>
<evidence type="ECO:0000256" key="6">
    <source>
        <dbReference type="ARBA" id="ARBA00022741"/>
    </source>
</evidence>
<name>A0A371B093_9FIRM</name>
<dbReference type="FunFam" id="3.40.50.300:FF:000127">
    <property type="entry name" value="Ribose import ATP-binding protein RbsA"/>
    <property type="match status" value="1"/>
</dbReference>
<evidence type="ECO:0000256" key="4">
    <source>
        <dbReference type="ARBA" id="ARBA00022597"/>
    </source>
</evidence>
<dbReference type="InterPro" id="IPR003439">
    <property type="entry name" value="ABC_transporter-like_ATP-bd"/>
</dbReference>
<keyword evidence="9" id="KW-0472">Membrane</keyword>